<dbReference type="SUPFAM" id="SSF53686">
    <property type="entry name" value="Tryptophan synthase beta subunit-like PLP-dependent enzymes"/>
    <property type="match status" value="1"/>
</dbReference>
<reference evidence="1 2" key="1">
    <citation type="journal article" date="2024" name="G3 (Bethesda)">
        <title>Genome assembly of Hibiscus sabdariffa L. provides insights into metabolisms of medicinal natural products.</title>
        <authorList>
            <person name="Kim T."/>
        </authorList>
    </citation>
    <scope>NUCLEOTIDE SEQUENCE [LARGE SCALE GENOMIC DNA]</scope>
    <source>
        <strain evidence="1">TK-2024</strain>
        <tissue evidence="1">Old leaves</tissue>
    </source>
</reference>
<comment type="caution">
    <text evidence="1">The sequence shown here is derived from an EMBL/GenBank/DDBJ whole genome shotgun (WGS) entry which is preliminary data.</text>
</comment>
<gene>
    <name evidence="1" type="ORF">V6N11_079635</name>
</gene>
<keyword evidence="2" id="KW-1185">Reference proteome</keyword>
<name>A0ABR2RWT7_9ROSI</name>
<organism evidence="1 2">
    <name type="scientific">Hibiscus sabdariffa</name>
    <name type="common">roselle</name>
    <dbReference type="NCBI Taxonomy" id="183260"/>
    <lineage>
        <taxon>Eukaryota</taxon>
        <taxon>Viridiplantae</taxon>
        <taxon>Streptophyta</taxon>
        <taxon>Embryophyta</taxon>
        <taxon>Tracheophyta</taxon>
        <taxon>Spermatophyta</taxon>
        <taxon>Magnoliopsida</taxon>
        <taxon>eudicotyledons</taxon>
        <taxon>Gunneridae</taxon>
        <taxon>Pentapetalae</taxon>
        <taxon>rosids</taxon>
        <taxon>malvids</taxon>
        <taxon>Malvales</taxon>
        <taxon>Malvaceae</taxon>
        <taxon>Malvoideae</taxon>
        <taxon>Hibiscus</taxon>
    </lineage>
</organism>
<proteinExistence type="predicted"/>
<accession>A0ABR2RWT7</accession>
<dbReference type="Proteomes" id="UP001396334">
    <property type="component" value="Unassembled WGS sequence"/>
</dbReference>
<evidence type="ECO:0000313" key="1">
    <source>
        <dbReference type="EMBL" id="KAK9017152.1"/>
    </source>
</evidence>
<dbReference type="InterPro" id="IPR036052">
    <property type="entry name" value="TrpB-like_PALP_sf"/>
</dbReference>
<dbReference type="EMBL" id="JBBPBN010000020">
    <property type="protein sequence ID" value="KAK9017152.1"/>
    <property type="molecule type" value="Genomic_DNA"/>
</dbReference>
<evidence type="ECO:0000313" key="2">
    <source>
        <dbReference type="Proteomes" id="UP001396334"/>
    </source>
</evidence>
<protein>
    <submittedName>
        <fullName evidence="1">Uncharacterized protein</fullName>
    </submittedName>
</protein>
<sequence>METMEPCSSFKDRHYQKPSLNIRSCNTRVYMQRTVLAKTKSGNNGIGLAAIAVANGYRLIIAMPFGARVVLPIRLKARKVQLRRPRNLWPTLLNLSTLSTQTSHFGASNLGKDKSPCVRYQNRIWDVP</sequence>
<dbReference type="Gene3D" id="3.40.50.1100">
    <property type="match status" value="1"/>
</dbReference>